<dbReference type="CDD" id="cd00229">
    <property type="entry name" value="SGNH_hydrolase"/>
    <property type="match status" value="1"/>
</dbReference>
<dbReference type="Gene3D" id="3.40.50.1110">
    <property type="entry name" value="SGNH hydrolase"/>
    <property type="match status" value="1"/>
</dbReference>
<reference evidence="2 3" key="1">
    <citation type="submission" date="2023-04" db="EMBL/GenBank/DDBJ databases">
        <title>A novel bacteria isolated from coastal sediment.</title>
        <authorList>
            <person name="Liu X.-J."/>
            <person name="Du Z.-J."/>
        </authorList>
    </citation>
    <scope>NUCLEOTIDE SEQUENCE [LARGE SCALE GENOMIC DNA]</scope>
    <source>
        <strain evidence="2 3">SDUM461004</strain>
    </source>
</reference>
<proteinExistence type="predicted"/>
<protein>
    <submittedName>
        <fullName evidence="2">SGNH/GDSL hydrolase family protein</fullName>
    </submittedName>
</protein>
<feature type="chain" id="PRO_5046156940" evidence="1">
    <location>
        <begin position="28"/>
        <end position="240"/>
    </location>
</feature>
<dbReference type="SUPFAM" id="SSF52266">
    <property type="entry name" value="SGNH hydrolase"/>
    <property type="match status" value="1"/>
</dbReference>
<dbReference type="Proteomes" id="UP001243717">
    <property type="component" value="Unassembled WGS sequence"/>
</dbReference>
<evidence type="ECO:0000313" key="2">
    <source>
        <dbReference type="EMBL" id="MDQ8192893.1"/>
    </source>
</evidence>
<comment type="caution">
    <text evidence="2">The sequence shown here is derived from an EMBL/GenBank/DDBJ whole genome shotgun (WGS) entry which is preliminary data.</text>
</comment>
<gene>
    <name evidence="2" type="ORF">QEH59_00550</name>
</gene>
<dbReference type="RefSeq" id="WP_308983402.1">
    <property type="nucleotide sequence ID" value="NZ_JARXIC010000001.1"/>
</dbReference>
<keyword evidence="2" id="KW-0378">Hydrolase</keyword>
<dbReference type="InterPro" id="IPR036514">
    <property type="entry name" value="SGNH_hydro_sf"/>
</dbReference>
<evidence type="ECO:0000256" key="1">
    <source>
        <dbReference type="SAM" id="SignalP"/>
    </source>
</evidence>
<organism evidence="2 3">
    <name type="scientific">Thalassobacterium sedimentorum</name>
    <dbReference type="NCBI Taxonomy" id="3041258"/>
    <lineage>
        <taxon>Bacteria</taxon>
        <taxon>Pseudomonadati</taxon>
        <taxon>Verrucomicrobiota</taxon>
        <taxon>Opitutia</taxon>
        <taxon>Puniceicoccales</taxon>
        <taxon>Coraliomargaritaceae</taxon>
        <taxon>Thalassobacterium</taxon>
    </lineage>
</organism>
<feature type="signal peptide" evidence="1">
    <location>
        <begin position="1"/>
        <end position="27"/>
    </location>
</feature>
<accession>A0ABU1AGY5</accession>
<evidence type="ECO:0000313" key="3">
    <source>
        <dbReference type="Proteomes" id="UP001243717"/>
    </source>
</evidence>
<dbReference type="EMBL" id="JARXIC010000001">
    <property type="protein sequence ID" value="MDQ8192893.1"/>
    <property type="molecule type" value="Genomic_DNA"/>
</dbReference>
<keyword evidence="1" id="KW-0732">Signal</keyword>
<dbReference type="GO" id="GO:0016787">
    <property type="term" value="F:hydrolase activity"/>
    <property type="evidence" value="ECO:0007669"/>
    <property type="project" value="UniProtKB-KW"/>
</dbReference>
<name>A0ABU1AGY5_9BACT</name>
<keyword evidence="3" id="KW-1185">Reference proteome</keyword>
<dbReference type="PROSITE" id="PS51257">
    <property type="entry name" value="PROKAR_LIPOPROTEIN"/>
    <property type="match status" value="1"/>
</dbReference>
<sequence length="240" mass="26570">MKKTQFNKRLLGSLALLLLGCATPSNAAVPTQDERLGLHSDGGVWGIQWQEEIDPSLPNVLLVGDSILIGYQGHVRRNLVSKANVDIWTTPEHLNSPNLHKNLCKALATRDHYDVVHFNIGLHGWAAGRIPEGQYGSLFKKYIEVIQETNPDAEIIWVSTTPIHTQNGQTLNAELNPIIVERNAIAAGICNEEGIPVNDLYGLTVQHLDLVRGDRFHWQAPVYELIAEQSIAVIEEALAK</sequence>